<dbReference type="GO" id="GO:0006352">
    <property type="term" value="P:DNA-templated transcription initiation"/>
    <property type="evidence" value="ECO:0007669"/>
    <property type="project" value="InterPro"/>
</dbReference>
<keyword evidence="4" id="KW-0804">Transcription</keyword>
<dbReference type="SUPFAM" id="SSF88659">
    <property type="entry name" value="Sigma3 and sigma4 domains of RNA polymerase sigma factors"/>
    <property type="match status" value="1"/>
</dbReference>
<dbReference type="Pfam" id="PF04542">
    <property type="entry name" value="Sigma70_r2"/>
    <property type="match status" value="1"/>
</dbReference>
<dbReference type="InterPro" id="IPR013325">
    <property type="entry name" value="RNA_pol_sigma_r2"/>
</dbReference>
<dbReference type="Proteomes" id="UP000051291">
    <property type="component" value="Unassembled WGS sequence"/>
</dbReference>
<dbReference type="GO" id="GO:0016987">
    <property type="term" value="F:sigma factor activity"/>
    <property type="evidence" value="ECO:0007669"/>
    <property type="project" value="UniProtKB-KW"/>
</dbReference>
<keyword evidence="1" id="KW-0805">Transcription regulation</keyword>
<sequence length="197" mass="23331">MITVNYDKICKDYSDIDIAQGKYELSQVYKQYLPLVRSVCKRYYLHLYDTDDLQQEALIVCYKSLQTYNLDYEISFGAFYKLNLERHFCSLLRHEKSQKRMVDSVTTSYEQYLEETANEICDQSTVYFNGIEATFLSKIDFIDTLTQLSAFEKNVLHLHLTTHKNANEIAAELKVKIDKIYCTFYQIKKKLRNKLID</sequence>
<evidence type="ECO:0000256" key="3">
    <source>
        <dbReference type="ARBA" id="ARBA00023125"/>
    </source>
</evidence>
<accession>A0A0R1ZCU6</accession>
<evidence type="ECO:0000256" key="1">
    <source>
        <dbReference type="ARBA" id="ARBA00023015"/>
    </source>
</evidence>
<protein>
    <recommendedName>
        <fullName evidence="5">RNA polymerase sigma-70 region 2 domain-containing protein</fullName>
    </recommendedName>
</protein>
<dbReference type="InterPro" id="IPR013324">
    <property type="entry name" value="RNA_pol_sigma_r3/r4-like"/>
</dbReference>
<dbReference type="SUPFAM" id="SSF88946">
    <property type="entry name" value="Sigma2 domain of RNA polymerase sigma factors"/>
    <property type="match status" value="1"/>
</dbReference>
<dbReference type="InterPro" id="IPR007627">
    <property type="entry name" value="RNA_pol_sigma70_r2"/>
</dbReference>
<keyword evidence="3" id="KW-0238">DNA-binding</keyword>
<keyword evidence="7" id="KW-1185">Reference proteome</keyword>
<dbReference type="STRING" id="1423820.FC64_GL000339"/>
<evidence type="ECO:0000259" key="5">
    <source>
        <dbReference type="Pfam" id="PF04542"/>
    </source>
</evidence>
<comment type="caution">
    <text evidence="6">The sequence shown here is derived from an EMBL/GenBank/DDBJ whole genome shotgun (WGS) entry which is preliminary data.</text>
</comment>
<dbReference type="PANTHER" id="PTHR30385:SF1">
    <property type="entry name" value="RNA POLYMERASE SIGMA-H FACTOR"/>
    <property type="match status" value="1"/>
</dbReference>
<proteinExistence type="predicted"/>
<evidence type="ECO:0000256" key="4">
    <source>
        <dbReference type="ARBA" id="ARBA00023163"/>
    </source>
</evidence>
<dbReference type="PANTHER" id="PTHR30385">
    <property type="entry name" value="SIGMA FACTOR F FLAGELLAR"/>
    <property type="match status" value="1"/>
</dbReference>
<feature type="domain" description="RNA polymerase sigma-70 region 2" evidence="5">
    <location>
        <begin position="29"/>
        <end position="89"/>
    </location>
</feature>
<dbReference type="PATRIC" id="fig|1423820.4.peg.339"/>
<dbReference type="AlphaFoldDB" id="A0A0R1ZCU6"/>
<gene>
    <name evidence="6" type="ORF">FC64_GL000339</name>
</gene>
<evidence type="ECO:0000313" key="7">
    <source>
        <dbReference type="Proteomes" id="UP000051291"/>
    </source>
</evidence>
<dbReference type="NCBIfam" id="TIGR02937">
    <property type="entry name" value="sigma70-ECF"/>
    <property type="match status" value="1"/>
</dbReference>
<keyword evidence="2" id="KW-0731">Sigma factor</keyword>
<reference evidence="6 7" key="1">
    <citation type="journal article" date="2015" name="Genome Announc.">
        <title>Expanding the biotechnology potential of lactobacilli through comparative genomics of 213 strains and associated genera.</title>
        <authorList>
            <person name="Sun Z."/>
            <person name="Harris H.M."/>
            <person name="McCann A."/>
            <person name="Guo C."/>
            <person name="Argimon S."/>
            <person name="Zhang W."/>
            <person name="Yang X."/>
            <person name="Jeffery I.B."/>
            <person name="Cooney J.C."/>
            <person name="Kagawa T.F."/>
            <person name="Liu W."/>
            <person name="Song Y."/>
            <person name="Salvetti E."/>
            <person name="Wrobel A."/>
            <person name="Rasinkangas P."/>
            <person name="Parkhill J."/>
            <person name="Rea M.C."/>
            <person name="O'Sullivan O."/>
            <person name="Ritari J."/>
            <person name="Douillard F.P."/>
            <person name="Paul Ross R."/>
            <person name="Yang R."/>
            <person name="Briner A.E."/>
            <person name="Felis G.E."/>
            <person name="de Vos W.M."/>
            <person name="Barrangou R."/>
            <person name="Klaenhammer T.R."/>
            <person name="Caufield P.W."/>
            <person name="Cui Y."/>
            <person name="Zhang H."/>
            <person name="O'Toole P.W."/>
        </authorList>
    </citation>
    <scope>NUCLEOTIDE SEQUENCE [LARGE SCALE GENOMIC DNA]</scope>
    <source>
        <strain evidence="6 7">DSM 20653</strain>
    </source>
</reference>
<dbReference type="EMBL" id="AYYZ01000017">
    <property type="protein sequence ID" value="KRM52589.1"/>
    <property type="molecule type" value="Genomic_DNA"/>
</dbReference>
<organism evidence="6 7">
    <name type="scientific">Ligilactobacillus araffinosus DSM 20653</name>
    <dbReference type="NCBI Taxonomy" id="1423820"/>
    <lineage>
        <taxon>Bacteria</taxon>
        <taxon>Bacillati</taxon>
        <taxon>Bacillota</taxon>
        <taxon>Bacilli</taxon>
        <taxon>Lactobacillales</taxon>
        <taxon>Lactobacillaceae</taxon>
        <taxon>Ligilactobacillus</taxon>
    </lineage>
</organism>
<dbReference type="GO" id="GO:0003677">
    <property type="term" value="F:DNA binding"/>
    <property type="evidence" value="ECO:0007669"/>
    <property type="project" value="UniProtKB-KW"/>
</dbReference>
<dbReference type="InterPro" id="IPR014284">
    <property type="entry name" value="RNA_pol_sigma-70_dom"/>
</dbReference>
<evidence type="ECO:0000256" key="2">
    <source>
        <dbReference type="ARBA" id="ARBA00023082"/>
    </source>
</evidence>
<evidence type="ECO:0000313" key="6">
    <source>
        <dbReference type="EMBL" id="KRM52589.1"/>
    </source>
</evidence>
<name>A0A0R1ZCU6_9LACO</name>
<dbReference type="Gene3D" id="1.10.1740.10">
    <property type="match status" value="1"/>
</dbReference>
<dbReference type="RefSeq" id="WP_057906483.1">
    <property type="nucleotide sequence ID" value="NZ_AYYZ01000017.1"/>
</dbReference>